<accession>A0A9N9QDJ4</accession>
<evidence type="ECO:0000313" key="5">
    <source>
        <dbReference type="EMBL" id="CAG9765917.1"/>
    </source>
</evidence>
<keyword evidence="1" id="KW-1015">Disulfide bond</keyword>
<dbReference type="InterPro" id="IPR001314">
    <property type="entry name" value="Peptidase_S1A"/>
</dbReference>
<dbReference type="SUPFAM" id="SSF50494">
    <property type="entry name" value="Trypsin-like serine proteases"/>
    <property type="match status" value="1"/>
</dbReference>
<feature type="domain" description="CUB" evidence="3">
    <location>
        <begin position="103"/>
        <end position="217"/>
    </location>
</feature>
<dbReference type="InterPro" id="IPR043504">
    <property type="entry name" value="Peptidase_S1_PA_chymotrypsin"/>
</dbReference>
<dbReference type="Proteomes" id="UP001152799">
    <property type="component" value="Chromosome 3"/>
</dbReference>
<dbReference type="FunFam" id="2.40.10.10:FF:000068">
    <property type="entry name" value="transmembrane protease serine 2"/>
    <property type="match status" value="1"/>
</dbReference>
<dbReference type="InterPro" id="IPR009003">
    <property type="entry name" value="Peptidase_S1_PA"/>
</dbReference>
<dbReference type="AlphaFoldDB" id="A0A9N9QDJ4"/>
<proteinExistence type="predicted"/>
<dbReference type="InterPro" id="IPR018114">
    <property type="entry name" value="TRYPSIN_HIS"/>
</dbReference>
<dbReference type="PROSITE" id="PS50240">
    <property type="entry name" value="TRYPSIN_DOM"/>
    <property type="match status" value="1"/>
</dbReference>
<dbReference type="Gene3D" id="2.40.10.10">
    <property type="entry name" value="Trypsin-like serine proteases"/>
    <property type="match status" value="1"/>
</dbReference>
<dbReference type="PRINTS" id="PR00722">
    <property type="entry name" value="CHYMOTRYPSIN"/>
</dbReference>
<dbReference type="InterPro" id="IPR000859">
    <property type="entry name" value="CUB_dom"/>
</dbReference>
<dbReference type="SUPFAM" id="SSF49854">
    <property type="entry name" value="Spermadhesin, CUB domain"/>
    <property type="match status" value="1"/>
</dbReference>
<evidence type="ECO:0008006" key="7">
    <source>
        <dbReference type="Google" id="ProtNLM"/>
    </source>
</evidence>
<dbReference type="CDD" id="cd00190">
    <property type="entry name" value="Tryp_SPc"/>
    <property type="match status" value="1"/>
</dbReference>
<dbReference type="Gene3D" id="2.60.120.290">
    <property type="entry name" value="Spermadhesin, CUB domain"/>
    <property type="match status" value="1"/>
</dbReference>
<dbReference type="SMART" id="SM00020">
    <property type="entry name" value="Tryp_SPc"/>
    <property type="match status" value="1"/>
</dbReference>
<dbReference type="InterPro" id="IPR035914">
    <property type="entry name" value="Sperma_CUB_dom_sf"/>
</dbReference>
<evidence type="ECO:0000313" key="6">
    <source>
        <dbReference type="Proteomes" id="UP001152799"/>
    </source>
</evidence>
<dbReference type="PROSITE" id="PS00134">
    <property type="entry name" value="TRYPSIN_HIS"/>
    <property type="match status" value="1"/>
</dbReference>
<keyword evidence="6" id="KW-1185">Reference proteome</keyword>
<evidence type="ECO:0000259" key="4">
    <source>
        <dbReference type="PROSITE" id="PS50240"/>
    </source>
</evidence>
<dbReference type="SMART" id="SM00042">
    <property type="entry name" value="CUB"/>
    <property type="match status" value="1"/>
</dbReference>
<evidence type="ECO:0000259" key="3">
    <source>
        <dbReference type="PROSITE" id="PS01180"/>
    </source>
</evidence>
<reference evidence="5" key="1">
    <citation type="submission" date="2022-01" db="EMBL/GenBank/DDBJ databases">
        <authorList>
            <person name="King R."/>
        </authorList>
    </citation>
    <scope>NUCLEOTIDE SEQUENCE</scope>
</reference>
<dbReference type="InterPro" id="IPR001254">
    <property type="entry name" value="Trypsin_dom"/>
</dbReference>
<dbReference type="CDD" id="cd00041">
    <property type="entry name" value="CUB"/>
    <property type="match status" value="1"/>
</dbReference>
<dbReference type="Pfam" id="PF00431">
    <property type="entry name" value="CUB"/>
    <property type="match status" value="1"/>
</dbReference>
<dbReference type="Pfam" id="PF00089">
    <property type="entry name" value="Trypsin"/>
    <property type="match status" value="1"/>
</dbReference>
<evidence type="ECO:0000256" key="2">
    <source>
        <dbReference type="PROSITE-ProRule" id="PRU00059"/>
    </source>
</evidence>
<sequence>METKTVILSIERIVSLCHLSFENGISGKVCYVCDEGLRVNRTVLFREEAEVRRLAVKRRNELGFEDENLIVENSRKMSIILSNFWNLLMPVSVIVIDSIDKNCNFYQDLAMGKVYYIFNKEYPQNYSAGSSCKWVAKSPPNSKIFLSCDDITMPKSVNCKQDHLEISSIGKKNFTESHKYCGEGAFSLVTQESTLHVVLKTMKKSEAGRFLCSVTAVEAKTEDQVPFQSPMVQPSCQCGWKNDRRIVGGVDTSVNEYPAMVGMVDSNRRVYCGGTIISNRYVLTAAHCVQNRDPKSLLILVGDHDLTTGIDTPFSAIYRVTAYEMWDGYDPLTYQGDIALVQVDKINFNENVGPICLPFRYSFNTFEGDNVTALGWGQIEFSGPTAPILQEVDLEVISNSQCEQSETIVSSEICTFTPGKDTCQSDSGGPLLWQNPVSKRLFLLGIISHGVGCGSAAPGINTRMTSFLEWVQRRTNEYFCAA</sequence>
<dbReference type="PROSITE" id="PS01180">
    <property type="entry name" value="CUB"/>
    <property type="match status" value="1"/>
</dbReference>
<dbReference type="PANTHER" id="PTHR24252:SF7">
    <property type="entry name" value="HYALIN"/>
    <property type="match status" value="1"/>
</dbReference>
<dbReference type="OrthoDB" id="6380398at2759"/>
<protein>
    <recommendedName>
        <fullName evidence="7">Venom serine protease 34</fullName>
    </recommendedName>
</protein>
<dbReference type="GO" id="GO:0004252">
    <property type="term" value="F:serine-type endopeptidase activity"/>
    <property type="evidence" value="ECO:0007669"/>
    <property type="project" value="InterPro"/>
</dbReference>
<gene>
    <name evidence="5" type="ORF">CEUTPL_LOCUS6512</name>
</gene>
<name>A0A9N9QDJ4_9CUCU</name>
<organism evidence="5 6">
    <name type="scientific">Ceutorhynchus assimilis</name>
    <name type="common">cabbage seed weevil</name>
    <dbReference type="NCBI Taxonomy" id="467358"/>
    <lineage>
        <taxon>Eukaryota</taxon>
        <taxon>Metazoa</taxon>
        <taxon>Ecdysozoa</taxon>
        <taxon>Arthropoda</taxon>
        <taxon>Hexapoda</taxon>
        <taxon>Insecta</taxon>
        <taxon>Pterygota</taxon>
        <taxon>Neoptera</taxon>
        <taxon>Endopterygota</taxon>
        <taxon>Coleoptera</taxon>
        <taxon>Polyphaga</taxon>
        <taxon>Cucujiformia</taxon>
        <taxon>Curculionidae</taxon>
        <taxon>Ceutorhynchinae</taxon>
        <taxon>Ceutorhynchus</taxon>
    </lineage>
</organism>
<dbReference type="GO" id="GO:0006508">
    <property type="term" value="P:proteolysis"/>
    <property type="evidence" value="ECO:0007669"/>
    <property type="project" value="InterPro"/>
</dbReference>
<feature type="domain" description="Peptidase S1" evidence="4">
    <location>
        <begin position="246"/>
        <end position="476"/>
    </location>
</feature>
<dbReference type="PANTHER" id="PTHR24252">
    <property type="entry name" value="ACROSIN-RELATED"/>
    <property type="match status" value="1"/>
</dbReference>
<dbReference type="EMBL" id="OU892279">
    <property type="protein sequence ID" value="CAG9765917.1"/>
    <property type="molecule type" value="Genomic_DNA"/>
</dbReference>
<comment type="caution">
    <text evidence="2">Lacks conserved residue(s) required for the propagation of feature annotation.</text>
</comment>
<evidence type="ECO:0000256" key="1">
    <source>
        <dbReference type="ARBA" id="ARBA00023157"/>
    </source>
</evidence>